<dbReference type="GO" id="GO:0016757">
    <property type="term" value="F:glycosyltransferase activity"/>
    <property type="evidence" value="ECO:0007669"/>
    <property type="project" value="InterPro"/>
</dbReference>
<dbReference type="EMBL" id="QVID01000001">
    <property type="protein sequence ID" value="RFN59158.1"/>
    <property type="molecule type" value="Genomic_DNA"/>
</dbReference>
<dbReference type="OrthoDB" id="1522162at2"/>
<protein>
    <submittedName>
        <fullName evidence="2">Glycosyltransferase</fullName>
    </submittedName>
</protein>
<reference evidence="2 3" key="1">
    <citation type="journal article" date="2007" name="Int. J. Syst. Evol. Microbiol.">
        <title>Marixanthomonas ophiurae gen. nov., sp. nov., a marine bacterium of the family Flavobacteriaceae isolated from a deep-sea brittle star.</title>
        <authorList>
            <person name="Romanenko L.A."/>
            <person name="Uchino M."/>
            <person name="Frolova G.M."/>
            <person name="Mikhailov V.V."/>
        </authorList>
    </citation>
    <scope>NUCLEOTIDE SEQUENCE [LARGE SCALE GENOMIC DNA]</scope>
    <source>
        <strain evidence="2 3">KMM 3046</strain>
    </source>
</reference>
<feature type="domain" description="Glycosyl transferase family 1" evidence="1">
    <location>
        <begin position="167"/>
        <end position="332"/>
    </location>
</feature>
<dbReference type="Pfam" id="PF00534">
    <property type="entry name" value="Glycos_transf_1"/>
    <property type="match status" value="1"/>
</dbReference>
<sequence length="353" mass="40119">MKIILLSNMYPSKKDALFGVFVKKTVLQLESLGVQFSKKVVIKGKSNSKVKKVFSYLIYYFKAICSSFSSKDNIIYIHFLTHNIPLVYWYFWFTNSKIVLNLHGSDINKVAKGSFIDRIQKKALKKVNLLIVPSGYFKSIVQKRYSIDDLNFYIYPSGGVNTSLFKPNVNKKQGNYTLAFVSRIDKGKGWETFIQAFNKLNESGLDVSALIAGDGYERENLMKVIQISKYSNKVDYKGFQEVEGLVKIYQEADVFIFPTRLPESLGLVGLEAMSSGSVVFARNIGGPSSYIQNGINGFLFDINNDENLTEKLIEYFNLPVSEKNLLQKNARNTALEYSSEKVSKQLFTKLKQL</sequence>
<evidence type="ECO:0000313" key="2">
    <source>
        <dbReference type="EMBL" id="RFN59158.1"/>
    </source>
</evidence>
<organism evidence="2 3">
    <name type="scientific">Marixanthomonas ophiurae</name>
    <dbReference type="NCBI Taxonomy" id="387659"/>
    <lineage>
        <taxon>Bacteria</taxon>
        <taxon>Pseudomonadati</taxon>
        <taxon>Bacteroidota</taxon>
        <taxon>Flavobacteriia</taxon>
        <taxon>Flavobacteriales</taxon>
        <taxon>Flavobacteriaceae</taxon>
        <taxon>Marixanthomonas</taxon>
    </lineage>
</organism>
<gene>
    <name evidence="2" type="ORF">DZ858_03530</name>
</gene>
<comment type="caution">
    <text evidence="2">The sequence shown here is derived from an EMBL/GenBank/DDBJ whole genome shotgun (WGS) entry which is preliminary data.</text>
</comment>
<dbReference type="PANTHER" id="PTHR45947">
    <property type="entry name" value="SULFOQUINOVOSYL TRANSFERASE SQD2"/>
    <property type="match status" value="1"/>
</dbReference>
<evidence type="ECO:0000313" key="3">
    <source>
        <dbReference type="Proteomes" id="UP000261082"/>
    </source>
</evidence>
<evidence type="ECO:0000259" key="1">
    <source>
        <dbReference type="Pfam" id="PF00534"/>
    </source>
</evidence>
<dbReference type="RefSeq" id="WP_117158158.1">
    <property type="nucleotide sequence ID" value="NZ_QVID01000001.1"/>
</dbReference>
<keyword evidence="2" id="KW-0808">Transferase</keyword>
<dbReference type="InterPro" id="IPR001296">
    <property type="entry name" value="Glyco_trans_1"/>
</dbReference>
<dbReference type="AlphaFoldDB" id="A0A3E1QAK5"/>
<dbReference type="SUPFAM" id="SSF53756">
    <property type="entry name" value="UDP-Glycosyltransferase/glycogen phosphorylase"/>
    <property type="match status" value="1"/>
</dbReference>
<name>A0A3E1QAK5_9FLAO</name>
<proteinExistence type="predicted"/>
<dbReference type="InterPro" id="IPR050194">
    <property type="entry name" value="Glycosyltransferase_grp1"/>
</dbReference>
<dbReference type="Gene3D" id="3.40.50.2000">
    <property type="entry name" value="Glycogen Phosphorylase B"/>
    <property type="match status" value="2"/>
</dbReference>
<keyword evidence="3" id="KW-1185">Reference proteome</keyword>
<dbReference type="PANTHER" id="PTHR45947:SF3">
    <property type="entry name" value="SULFOQUINOVOSYL TRANSFERASE SQD2"/>
    <property type="match status" value="1"/>
</dbReference>
<dbReference type="CDD" id="cd03801">
    <property type="entry name" value="GT4_PimA-like"/>
    <property type="match status" value="1"/>
</dbReference>
<accession>A0A3E1QAK5</accession>
<dbReference type="Proteomes" id="UP000261082">
    <property type="component" value="Unassembled WGS sequence"/>
</dbReference>